<feature type="compositionally biased region" description="Low complexity" evidence="1">
    <location>
        <begin position="92"/>
        <end position="121"/>
    </location>
</feature>
<comment type="caution">
    <text evidence="3">The sequence shown here is derived from an EMBL/GenBank/DDBJ whole genome shotgun (WGS) entry which is preliminary data.</text>
</comment>
<sequence>MSYDSTPTSTSDPSSGQPPISTPSSSQAPTSDPSSGQIPTSTPSSSQAPTSDPSSGQAPTSTPSSGQTPTSTSDPSSGQTLASTSDPSLGQTPFSTLSSGPTPSSSPTSTPPSGSTSPQSSHKLCPCDCSWNAGAVYTDAEVQVMVDKITKELTVPKQNLSSVIRAKISAEDSRQSAVSTGVVGLVLTGLVGGVIFYLDVMPLLAYLRSPNSFPGIAKE</sequence>
<proteinExistence type="predicted"/>
<feature type="compositionally biased region" description="Polar residues" evidence="1">
    <location>
        <begin position="81"/>
        <end position="91"/>
    </location>
</feature>
<protein>
    <submittedName>
        <fullName evidence="3">Skin secretory protein xP2-like</fullName>
    </submittedName>
</protein>
<keyword evidence="4" id="KW-1185">Reference proteome</keyword>
<gene>
    <name evidence="3" type="ORF">ElyMa_000311700</name>
</gene>
<reference evidence="3 4" key="1">
    <citation type="journal article" date="2021" name="Elife">
        <title>Chloroplast acquisition without the gene transfer in kleptoplastic sea slugs, Plakobranchus ocellatus.</title>
        <authorList>
            <person name="Maeda T."/>
            <person name="Takahashi S."/>
            <person name="Yoshida T."/>
            <person name="Shimamura S."/>
            <person name="Takaki Y."/>
            <person name="Nagai Y."/>
            <person name="Toyoda A."/>
            <person name="Suzuki Y."/>
            <person name="Arimoto A."/>
            <person name="Ishii H."/>
            <person name="Satoh N."/>
            <person name="Nishiyama T."/>
            <person name="Hasebe M."/>
            <person name="Maruyama T."/>
            <person name="Minagawa J."/>
            <person name="Obokata J."/>
            <person name="Shigenobu S."/>
        </authorList>
    </citation>
    <scope>NUCLEOTIDE SEQUENCE [LARGE SCALE GENOMIC DNA]</scope>
</reference>
<name>A0AAV4FC05_9GAST</name>
<evidence type="ECO:0000256" key="2">
    <source>
        <dbReference type="SAM" id="Phobius"/>
    </source>
</evidence>
<evidence type="ECO:0000256" key="1">
    <source>
        <dbReference type="SAM" id="MobiDB-lite"/>
    </source>
</evidence>
<dbReference type="AlphaFoldDB" id="A0AAV4FC05"/>
<evidence type="ECO:0000313" key="4">
    <source>
        <dbReference type="Proteomes" id="UP000762676"/>
    </source>
</evidence>
<evidence type="ECO:0000313" key="3">
    <source>
        <dbReference type="EMBL" id="GFR69875.1"/>
    </source>
</evidence>
<dbReference type="Proteomes" id="UP000762676">
    <property type="component" value="Unassembled WGS sequence"/>
</dbReference>
<feature type="transmembrane region" description="Helical" evidence="2">
    <location>
        <begin position="177"/>
        <end position="198"/>
    </location>
</feature>
<keyword evidence="2" id="KW-0812">Transmembrane</keyword>
<dbReference type="EMBL" id="BMAT01000636">
    <property type="protein sequence ID" value="GFR69875.1"/>
    <property type="molecule type" value="Genomic_DNA"/>
</dbReference>
<keyword evidence="2" id="KW-0472">Membrane</keyword>
<accession>A0AAV4FC05</accession>
<feature type="region of interest" description="Disordered" evidence="1">
    <location>
        <begin position="1"/>
        <end position="122"/>
    </location>
</feature>
<keyword evidence="2" id="KW-1133">Transmembrane helix</keyword>
<organism evidence="3 4">
    <name type="scientific">Elysia marginata</name>
    <dbReference type="NCBI Taxonomy" id="1093978"/>
    <lineage>
        <taxon>Eukaryota</taxon>
        <taxon>Metazoa</taxon>
        <taxon>Spiralia</taxon>
        <taxon>Lophotrochozoa</taxon>
        <taxon>Mollusca</taxon>
        <taxon>Gastropoda</taxon>
        <taxon>Heterobranchia</taxon>
        <taxon>Euthyneura</taxon>
        <taxon>Panpulmonata</taxon>
        <taxon>Sacoglossa</taxon>
        <taxon>Placobranchoidea</taxon>
        <taxon>Plakobranchidae</taxon>
        <taxon>Elysia</taxon>
    </lineage>
</organism>
<feature type="compositionally biased region" description="Low complexity" evidence="1">
    <location>
        <begin position="1"/>
        <end position="80"/>
    </location>
</feature>